<evidence type="ECO:0000313" key="2">
    <source>
        <dbReference type="Proteomes" id="UP000626109"/>
    </source>
</evidence>
<dbReference type="AlphaFoldDB" id="A0A813JSN8"/>
<accession>A0A813JSN8</accession>
<gene>
    <name evidence="1" type="ORF">PGLA2088_LOCUS23794</name>
</gene>
<evidence type="ECO:0000313" key="1">
    <source>
        <dbReference type="EMBL" id="CAE8684081.1"/>
    </source>
</evidence>
<dbReference type="Proteomes" id="UP000626109">
    <property type="component" value="Unassembled WGS sequence"/>
</dbReference>
<comment type="caution">
    <text evidence="1">The sequence shown here is derived from an EMBL/GenBank/DDBJ whole genome shotgun (WGS) entry which is preliminary data.</text>
</comment>
<name>A0A813JSN8_POLGL</name>
<dbReference type="EMBL" id="CAJNNW010026270">
    <property type="protein sequence ID" value="CAE8684081.1"/>
    <property type="molecule type" value="Genomic_DNA"/>
</dbReference>
<organism evidence="1 2">
    <name type="scientific">Polarella glacialis</name>
    <name type="common">Dinoflagellate</name>
    <dbReference type="NCBI Taxonomy" id="89957"/>
    <lineage>
        <taxon>Eukaryota</taxon>
        <taxon>Sar</taxon>
        <taxon>Alveolata</taxon>
        <taxon>Dinophyceae</taxon>
        <taxon>Suessiales</taxon>
        <taxon>Suessiaceae</taxon>
        <taxon>Polarella</taxon>
    </lineage>
</organism>
<feature type="non-terminal residue" evidence="1">
    <location>
        <position position="1"/>
    </location>
</feature>
<feature type="non-terminal residue" evidence="1">
    <location>
        <position position="94"/>
    </location>
</feature>
<protein>
    <submittedName>
        <fullName evidence="1">Uncharacterized protein</fullName>
    </submittedName>
</protein>
<proteinExistence type="predicted"/>
<reference evidence="1" key="1">
    <citation type="submission" date="2021-02" db="EMBL/GenBank/DDBJ databases">
        <authorList>
            <person name="Dougan E. K."/>
            <person name="Rhodes N."/>
            <person name="Thang M."/>
            <person name="Chan C."/>
        </authorList>
    </citation>
    <scope>NUCLEOTIDE SEQUENCE</scope>
</reference>
<sequence>SSTEKSRVFVRKWQVLGPFVVGKNELDGEPWLTSNASELVEGGLAKTERFSADAQGTVAVGWNNVDWQSLVNSIGGHELLEWQALARGSFKLPQ</sequence>